<dbReference type="Proteomes" id="UP001472677">
    <property type="component" value="Unassembled WGS sequence"/>
</dbReference>
<proteinExistence type="predicted"/>
<organism evidence="1 2">
    <name type="scientific">Hibiscus sabdariffa</name>
    <name type="common">roselle</name>
    <dbReference type="NCBI Taxonomy" id="183260"/>
    <lineage>
        <taxon>Eukaryota</taxon>
        <taxon>Viridiplantae</taxon>
        <taxon>Streptophyta</taxon>
        <taxon>Embryophyta</taxon>
        <taxon>Tracheophyta</taxon>
        <taxon>Spermatophyta</taxon>
        <taxon>Magnoliopsida</taxon>
        <taxon>eudicotyledons</taxon>
        <taxon>Gunneridae</taxon>
        <taxon>Pentapetalae</taxon>
        <taxon>rosids</taxon>
        <taxon>malvids</taxon>
        <taxon>Malvales</taxon>
        <taxon>Malvaceae</taxon>
        <taxon>Malvoideae</taxon>
        <taxon>Hibiscus</taxon>
    </lineage>
</organism>
<keyword evidence="2" id="KW-1185">Reference proteome</keyword>
<reference evidence="1 2" key="1">
    <citation type="journal article" date="2024" name="G3 (Bethesda)">
        <title>Genome assembly of Hibiscus sabdariffa L. provides insights into metabolisms of medicinal natural products.</title>
        <authorList>
            <person name="Kim T."/>
        </authorList>
    </citation>
    <scope>NUCLEOTIDE SEQUENCE [LARGE SCALE GENOMIC DNA]</scope>
    <source>
        <strain evidence="1">TK-2024</strain>
        <tissue evidence="1">Old leaves</tissue>
    </source>
</reference>
<sequence>MLETKFSMAWRIRTIIQSSIEETITEFHPLGAFKLSFRENVTGSPDFLANNTKSPGKVFTLSELQIATKNFSSNSYFANHFTFDFTRRVIYVTEFDLLLM</sequence>
<gene>
    <name evidence="1" type="ORF">V6N12_061746</name>
</gene>
<evidence type="ECO:0000313" key="1">
    <source>
        <dbReference type="EMBL" id="KAK8548842.1"/>
    </source>
</evidence>
<protein>
    <submittedName>
        <fullName evidence="1">Uncharacterized protein</fullName>
    </submittedName>
</protein>
<dbReference type="EMBL" id="JBBPBM010000021">
    <property type="protein sequence ID" value="KAK8548842.1"/>
    <property type="molecule type" value="Genomic_DNA"/>
</dbReference>
<comment type="caution">
    <text evidence="1">The sequence shown here is derived from an EMBL/GenBank/DDBJ whole genome shotgun (WGS) entry which is preliminary data.</text>
</comment>
<evidence type="ECO:0000313" key="2">
    <source>
        <dbReference type="Proteomes" id="UP001472677"/>
    </source>
</evidence>
<accession>A0ABR2DZM9</accession>
<name>A0ABR2DZM9_9ROSI</name>